<organism evidence="1 2">
    <name type="scientific">Senna tora</name>
    <dbReference type="NCBI Taxonomy" id="362788"/>
    <lineage>
        <taxon>Eukaryota</taxon>
        <taxon>Viridiplantae</taxon>
        <taxon>Streptophyta</taxon>
        <taxon>Embryophyta</taxon>
        <taxon>Tracheophyta</taxon>
        <taxon>Spermatophyta</taxon>
        <taxon>Magnoliopsida</taxon>
        <taxon>eudicotyledons</taxon>
        <taxon>Gunneridae</taxon>
        <taxon>Pentapetalae</taxon>
        <taxon>rosids</taxon>
        <taxon>fabids</taxon>
        <taxon>Fabales</taxon>
        <taxon>Fabaceae</taxon>
        <taxon>Caesalpinioideae</taxon>
        <taxon>Cassia clade</taxon>
        <taxon>Senna</taxon>
    </lineage>
</organism>
<comment type="caution">
    <text evidence="1">The sequence shown here is derived from an EMBL/GenBank/DDBJ whole genome shotgun (WGS) entry which is preliminary data.</text>
</comment>
<name>A0A834SL92_9FABA</name>
<gene>
    <name evidence="1" type="ORF">G2W53_038554</name>
</gene>
<dbReference type="Proteomes" id="UP000634136">
    <property type="component" value="Unassembled WGS sequence"/>
</dbReference>
<protein>
    <submittedName>
        <fullName evidence="1">Uncharacterized protein</fullName>
    </submittedName>
</protein>
<reference evidence="1" key="1">
    <citation type="submission" date="2020-09" db="EMBL/GenBank/DDBJ databases">
        <title>Genome-Enabled Discovery of Anthraquinone Biosynthesis in Senna tora.</title>
        <authorList>
            <person name="Kang S.-H."/>
            <person name="Pandey R.P."/>
            <person name="Lee C.-M."/>
            <person name="Sim J.-S."/>
            <person name="Jeong J.-T."/>
            <person name="Choi B.-S."/>
            <person name="Jung M."/>
            <person name="Ginzburg D."/>
            <person name="Zhao K."/>
            <person name="Won S.Y."/>
            <person name="Oh T.-J."/>
            <person name="Yu Y."/>
            <person name="Kim N.-H."/>
            <person name="Lee O.R."/>
            <person name="Lee T.-H."/>
            <person name="Bashyal P."/>
            <person name="Kim T.-S."/>
            <person name="Lee W.-H."/>
            <person name="Kawkins C."/>
            <person name="Kim C.-K."/>
            <person name="Kim J.S."/>
            <person name="Ahn B.O."/>
            <person name="Rhee S.Y."/>
            <person name="Sohng J.K."/>
        </authorList>
    </citation>
    <scope>NUCLEOTIDE SEQUENCE</scope>
    <source>
        <tissue evidence="1">Leaf</tissue>
    </source>
</reference>
<keyword evidence="2" id="KW-1185">Reference proteome</keyword>
<evidence type="ECO:0000313" key="1">
    <source>
        <dbReference type="EMBL" id="KAF7806393.1"/>
    </source>
</evidence>
<accession>A0A834SL92</accession>
<sequence>MTTLPSPFKLLRFATRIGSGTHNNLSGGAEPGHDPVTTTRRLIYSPLNRTVGSTRRRNGQSICFGVT</sequence>
<dbReference type="AlphaFoldDB" id="A0A834SL92"/>
<evidence type="ECO:0000313" key="2">
    <source>
        <dbReference type="Proteomes" id="UP000634136"/>
    </source>
</evidence>
<proteinExistence type="predicted"/>
<dbReference type="EMBL" id="JAAIUW010000012">
    <property type="protein sequence ID" value="KAF7806393.1"/>
    <property type="molecule type" value="Genomic_DNA"/>
</dbReference>